<name>A0AAU9TQI7_EUPED</name>
<organism evidence="5 6">
    <name type="scientific">Euphydryas editha</name>
    <name type="common">Edith's checkerspot</name>
    <dbReference type="NCBI Taxonomy" id="104508"/>
    <lineage>
        <taxon>Eukaryota</taxon>
        <taxon>Metazoa</taxon>
        <taxon>Ecdysozoa</taxon>
        <taxon>Arthropoda</taxon>
        <taxon>Hexapoda</taxon>
        <taxon>Insecta</taxon>
        <taxon>Pterygota</taxon>
        <taxon>Neoptera</taxon>
        <taxon>Endopterygota</taxon>
        <taxon>Lepidoptera</taxon>
        <taxon>Glossata</taxon>
        <taxon>Ditrysia</taxon>
        <taxon>Papilionoidea</taxon>
        <taxon>Nymphalidae</taxon>
        <taxon>Nymphalinae</taxon>
        <taxon>Euphydryas</taxon>
    </lineage>
</organism>
<feature type="domain" description="DDE Tnp4" evidence="4">
    <location>
        <begin position="370"/>
        <end position="492"/>
    </location>
</feature>
<dbReference type="EMBL" id="CAKOGL010000007">
    <property type="protein sequence ID" value="CAH2088964.1"/>
    <property type="molecule type" value="Genomic_DNA"/>
</dbReference>
<feature type="compositionally biased region" description="Basic and acidic residues" evidence="3">
    <location>
        <begin position="105"/>
        <end position="114"/>
    </location>
</feature>
<dbReference type="InterPro" id="IPR027806">
    <property type="entry name" value="HARBI1_dom"/>
</dbReference>
<evidence type="ECO:0000313" key="6">
    <source>
        <dbReference type="Proteomes" id="UP001153954"/>
    </source>
</evidence>
<feature type="region of interest" description="Disordered" evidence="3">
    <location>
        <begin position="1"/>
        <end position="53"/>
    </location>
</feature>
<comment type="caution">
    <text evidence="5">The sequence shown here is derived from an EMBL/GenBank/DDBJ whole genome shotgun (WGS) entry which is preliminary data.</text>
</comment>
<feature type="compositionally biased region" description="Polar residues" evidence="3">
    <location>
        <begin position="14"/>
        <end position="36"/>
    </location>
</feature>
<dbReference type="Pfam" id="PF13359">
    <property type="entry name" value="DDE_Tnp_4"/>
    <property type="match status" value="1"/>
</dbReference>
<evidence type="ECO:0000256" key="1">
    <source>
        <dbReference type="ARBA" id="ARBA00001968"/>
    </source>
</evidence>
<gene>
    <name evidence="5" type="ORF">EEDITHA_LOCUS5069</name>
</gene>
<feature type="compositionally biased region" description="Low complexity" evidence="3">
    <location>
        <begin position="115"/>
        <end position="135"/>
    </location>
</feature>
<reference evidence="5" key="1">
    <citation type="submission" date="2022-03" db="EMBL/GenBank/DDBJ databases">
        <authorList>
            <person name="Tunstrom K."/>
        </authorList>
    </citation>
    <scope>NUCLEOTIDE SEQUENCE</scope>
</reference>
<evidence type="ECO:0000259" key="4">
    <source>
        <dbReference type="Pfam" id="PF13359"/>
    </source>
</evidence>
<comment type="cofactor">
    <cofactor evidence="1">
        <name>a divalent metal cation</name>
        <dbReference type="ChEBI" id="CHEBI:60240"/>
    </cofactor>
</comment>
<sequence>MDSDEFNPDDHGQNMDSASASHDNPSTSFDTISSNYDDPGIHAGPSDSSQHSRCVNYGLNITRTRRHLLEIVEVRNLIKQWVRSQQLSSSTRLCHNCWRRTDRATSRSTAERQSELSSPSLSQSSQSEVSSNVLQAGQPRLDTTSDSIVLPNYVRAPNTQSQCFFPGCSESNRLIVPSALRVHLFCEYNYYVPPDCRICYYHLTSNSWDLLLQSIYNPIKIFSVAQIEDFACLLKDNMQNRIDFENIQSMPEHIIHYYLGLTKAQYQQILSEVPRLSNKYRGSFALAAYLMKLRTGDSDERMSALLQVPRSTLERLMNMAQILNQDFVPRNLGINHISRAEIAQRNLTIPNGLYGGGERRPIINADDILGPYPATTSDAHIINNEFSNESSSLRQYFETGDVFILDRGFRDSLALLEHCGYHVHVPLSPEVGESQLTTRAANTSRAVTMCRWVVEEVNGIFKTAFKIFRQNYFNRASTHVMIDFSVAAALINKFHKRLRDRDDAAEILDRVNLYMETENDLSMLGNVT</sequence>
<protein>
    <recommendedName>
        <fullName evidence="4">DDE Tnp4 domain-containing protein</fullName>
    </recommendedName>
</protein>
<accession>A0AAU9TQI7</accession>
<feature type="region of interest" description="Disordered" evidence="3">
    <location>
        <begin position="105"/>
        <end position="136"/>
    </location>
</feature>
<evidence type="ECO:0000256" key="2">
    <source>
        <dbReference type="ARBA" id="ARBA00022723"/>
    </source>
</evidence>
<keyword evidence="2" id="KW-0479">Metal-binding</keyword>
<evidence type="ECO:0000256" key="3">
    <source>
        <dbReference type="SAM" id="MobiDB-lite"/>
    </source>
</evidence>
<evidence type="ECO:0000313" key="5">
    <source>
        <dbReference type="EMBL" id="CAH2088964.1"/>
    </source>
</evidence>
<dbReference type="Proteomes" id="UP001153954">
    <property type="component" value="Unassembled WGS sequence"/>
</dbReference>
<dbReference type="GO" id="GO:0046872">
    <property type="term" value="F:metal ion binding"/>
    <property type="evidence" value="ECO:0007669"/>
    <property type="project" value="UniProtKB-KW"/>
</dbReference>
<keyword evidence="6" id="KW-1185">Reference proteome</keyword>
<dbReference type="AlphaFoldDB" id="A0AAU9TQI7"/>
<proteinExistence type="predicted"/>